<evidence type="ECO:0000256" key="4">
    <source>
        <dbReference type="ARBA" id="ARBA00023002"/>
    </source>
</evidence>
<comment type="caution">
    <text evidence="9">The sequence shown here is derived from an EMBL/GenBank/DDBJ whole genome shotgun (WGS) entry which is preliminary data.</text>
</comment>
<comment type="similarity">
    <text evidence="5">Belongs to the FMN-dependent alpha-hydroxy acid dehydrogenase family.</text>
</comment>
<dbReference type="InterPro" id="IPR013785">
    <property type="entry name" value="Aldolase_TIM"/>
</dbReference>
<feature type="binding site" evidence="7">
    <location>
        <position position="133"/>
    </location>
    <ligand>
        <name>glyoxylate</name>
        <dbReference type="ChEBI" id="CHEBI:36655"/>
    </ligand>
</feature>
<keyword evidence="4" id="KW-0560">Oxidoreductase</keyword>
<feature type="domain" description="FMN hydroxy acid dehydrogenase" evidence="8">
    <location>
        <begin position="2"/>
        <end position="386"/>
    </location>
</feature>
<evidence type="ECO:0000256" key="2">
    <source>
        <dbReference type="ARBA" id="ARBA00022630"/>
    </source>
</evidence>
<feature type="binding site" evidence="7">
    <location>
        <position position="279"/>
    </location>
    <ligand>
        <name>FMN</name>
        <dbReference type="ChEBI" id="CHEBI:58210"/>
    </ligand>
</feature>
<dbReference type="Gene3D" id="3.20.20.70">
    <property type="entry name" value="Aldolase class I"/>
    <property type="match status" value="1"/>
</dbReference>
<dbReference type="RefSeq" id="WP_114828399.1">
    <property type="nucleotide sequence ID" value="NZ_QQTO01000037.1"/>
</dbReference>
<dbReference type="FunFam" id="3.20.20.70:FF:000029">
    <property type="entry name" value="L-lactate dehydrogenase"/>
    <property type="match status" value="1"/>
</dbReference>
<accession>A0A370LAB6</accession>
<dbReference type="AlphaFoldDB" id="A0A370LAB6"/>
<dbReference type="InterPro" id="IPR000262">
    <property type="entry name" value="FMN-dep_DH"/>
</dbReference>
<dbReference type="InterPro" id="IPR012133">
    <property type="entry name" value="Alpha-hydoxy_acid_DH_FMN"/>
</dbReference>
<sequence length="388" mass="42528">MTRLSRCYDLADMREAARRHLPKGIFEFMDRGAERELAMAENMAAFERLKLRTKFLVDLRERDMGTELFGKRIALPLAIAPTGAAGLCWYQGELALAKAAAAAGVPFTLTANSITSIDTIAKEAGGRLWFQFYMWKEEDLSFQMIERAKDLGFEALFVTIDSALGRTREYNDRNGFTDPISLNPRFVMDMALHPRWVAGVIGRYVLNGGMPRHENYPEQYRRRITTAQSKGPSNSQSMTWEGIGRIRKAWPGPLVVKGILSADDARRAVDQGADGVVVSNHGGRALDSSIATIDMLPAVVKAVGDQATVLLDSGVRHGSDIMKAVALGAKAVLVGRATLYGIAAGGQEGAEKVLSLLATQFEKNMGYVGCRRVSELNHDIFAHPPVQP</sequence>
<dbReference type="PANTHER" id="PTHR10578:SF107">
    <property type="entry name" value="2-HYDROXYACID OXIDASE 1"/>
    <property type="match status" value="1"/>
</dbReference>
<feature type="binding site" evidence="7">
    <location>
        <position position="159"/>
    </location>
    <ligand>
        <name>FMN</name>
        <dbReference type="ChEBI" id="CHEBI:58210"/>
    </ligand>
</feature>
<feature type="active site" description="Proton acceptor" evidence="6">
    <location>
        <position position="281"/>
    </location>
</feature>
<evidence type="ECO:0000313" key="10">
    <source>
        <dbReference type="Proteomes" id="UP000255207"/>
    </source>
</evidence>
<keyword evidence="3 7" id="KW-0288">FMN</keyword>
<proteinExistence type="inferred from homology"/>
<evidence type="ECO:0000259" key="8">
    <source>
        <dbReference type="PROSITE" id="PS51349"/>
    </source>
</evidence>
<feature type="binding site" evidence="7">
    <location>
        <position position="281"/>
    </location>
    <ligand>
        <name>glyoxylate</name>
        <dbReference type="ChEBI" id="CHEBI:36655"/>
    </ligand>
</feature>
<evidence type="ECO:0000256" key="3">
    <source>
        <dbReference type="ARBA" id="ARBA00022643"/>
    </source>
</evidence>
<reference evidence="10" key="1">
    <citation type="submission" date="2018-07" db="EMBL/GenBank/DDBJ databases">
        <authorList>
            <person name="Safronova V.I."/>
            <person name="Chirak E.R."/>
            <person name="Sazanova A.L."/>
        </authorList>
    </citation>
    <scope>NUCLEOTIDE SEQUENCE [LARGE SCALE GENOMIC DNA]</scope>
    <source>
        <strain evidence="10">RCAM04685</strain>
    </source>
</reference>
<evidence type="ECO:0000313" key="9">
    <source>
        <dbReference type="EMBL" id="RDJ28274.1"/>
    </source>
</evidence>
<feature type="binding site" evidence="7">
    <location>
        <position position="284"/>
    </location>
    <ligand>
        <name>glyoxylate</name>
        <dbReference type="ChEBI" id="CHEBI:36655"/>
    </ligand>
</feature>
<dbReference type="EMBL" id="QQTP01000002">
    <property type="protein sequence ID" value="RDJ28274.1"/>
    <property type="molecule type" value="Genomic_DNA"/>
</dbReference>
<evidence type="ECO:0000256" key="5">
    <source>
        <dbReference type="ARBA" id="ARBA00024042"/>
    </source>
</evidence>
<feature type="binding site" evidence="7">
    <location>
        <position position="131"/>
    </location>
    <ligand>
        <name>FMN</name>
        <dbReference type="ChEBI" id="CHEBI:58210"/>
    </ligand>
</feature>
<evidence type="ECO:0000256" key="1">
    <source>
        <dbReference type="ARBA" id="ARBA00001917"/>
    </source>
</evidence>
<dbReference type="OrthoDB" id="9770452at2"/>
<dbReference type="PANTHER" id="PTHR10578">
    <property type="entry name" value="S -2-HYDROXY-ACID OXIDASE-RELATED"/>
    <property type="match status" value="1"/>
</dbReference>
<dbReference type="PIRSF" id="PIRSF000138">
    <property type="entry name" value="Al-hdrx_acd_dh"/>
    <property type="match status" value="1"/>
</dbReference>
<feature type="binding site" evidence="7">
    <location>
        <begin position="312"/>
        <end position="316"/>
    </location>
    <ligand>
        <name>FMN</name>
        <dbReference type="ChEBI" id="CHEBI:58210"/>
    </ligand>
</feature>
<evidence type="ECO:0000256" key="7">
    <source>
        <dbReference type="PIRSR" id="PIRSR000138-2"/>
    </source>
</evidence>
<dbReference type="Proteomes" id="UP000255207">
    <property type="component" value="Unassembled WGS sequence"/>
</dbReference>
<feature type="binding site" evidence="7">
    <location>
        <position position="257"/>
    </location>
    <ligand>
        <name>FMN</name>
        <dbReference type="ChEBI" id="CHEBI:58210"/>
    </ligand>
</feature>
<dbReference type="CDD" id="cd02809">
    <property type="entry name" value="alpha_hydroxyacid_oxid_FMN"/>
    <property type="match status" value="1"/>
</dbReference>
<dbReference type="GO" id="GO:0010181">
    <property type="term" value="F:FMN binding"/>
    <property type="evidence" value="ECO:0007669"/>
    <property type="project" value="InterPro"/>
</dbReference>
<feature type="binding site" evidence="7">
    <location>
        <begin position="81"/>
        <end position="83"/>
    </location>
    <ligand>
        <name>FMN</name>
        <dbReference type="ChEBI" id="CHEBI:58210"/>
    </ligand>
</feature>
<feature type="binding site" evidence="7">
    <location>
        <begin position="335"/>
        <end position="336"/>
    </location>
    <ligand>
        <name>FMN</name>
        <dbReference type="ChEBI" id="CHEBI:58210"/>
    </ligand>
</feature>
<dbReference type="SUPFAM" id="SSF51395">
    <property type="entry name" value="FMN-linked oxidoreductases"/>
    <property type="match status" value="1"/>
</dbReference>
<keyword evidence="2 7" id="KW-0285">Flavoprotein</keyword>
<dbReference type="InterPro" id="IPR037396">
    <property type="entry name" value="FMN_HAD"/>
</dbReference>
<organism evidence="9 10">
    <name type="scientific">Bosea caraganae</name>
    <dbReference type="NCBI Taxonomy" id="2763117"/>
    <lineage>
        <taxon>Bacteria</taxon>
        <taxon>Pseudomonadati</taxon>
        <taxon>Pseudomonadota</taxon>
        <taxon>Alphaproteobacteria</taxon>
        <taxon>Hyphomicrobiales</taxon>
        <taxon>Boseaceae</taxon>
        <taxon>Bosea</taxon>
    </lineage>
</organism>
<keyword evidence="10" id="KW-1185">Reference proteome</keyword>
<name>A0A370LAB6_9HYPH</name>
<feature type="binding site" evidence="7">
    <location>
        <position position="168"/>
    </location>
    <ligand>
        <name>glyoxylate</name>
        <dbReference type="ChEBI" id="CHEBI:36655"/>
    </ligand>
</feature>
<gene>
    <name evidence="9" type="ORF">DWE98_06750</name>
</gene>
<dbReference type="PROSITE" id="PS51349">
    <property type="entry name" value="FMN_HYDROXY_ACID_DH_2"/>
    <property type="match status" value="1"/>
</dbReference>
<protein>
    <submittedName>
        <fullName evidence="9">Alpha-hydroxy-acid oxidizing protein</fullName>
    </submittedName>
</protein>
<evidence type="ECO:0000256" key="6">
    <source>
        <dbReference type="PIRSR" id="PIRSR000138-1"/>
    </source>
</evidence>
<dbReference type="Pfam" id="PF01070">
    <property type="entry name" value="FMN_dh"/>
    <property type="match status" value="1"/>
</dbReference>
<dbReference type="GO" id="GO:0016614">
    <property type="term" value="F:oxidoreductase activity, acting on CH-OH group of donors"/>
    <property type="evidence" value="ECO:0007669"/>
    <property type="project" value="UniProtKB-ARBA"/>
</dbReference>
<comment type="cofactor">
    <cofactor evidence="1">
        <name>FMN</name>
        <dbReference type="ChEBI" id="CHEBI:58210"/>
    </cofactor>
</comment>